<dbReference type="EMBL" id="KV454542">
    <property type="protein sequence ID" value="ODV66276.1"/>
    <property type="molecule type" value="Genomic_DNA"/>
</dbReference>
<dbReference type="InterPro" id="IPR013904">
    <property type="entry name" value="RXT2_N"/>
</dbReference>
<feature type="region of interest" description="Disordered" evidence="1">
    <location>
        <begin position="68"/>
        <end position="87"/>
    </location>
</feature>
<name>A0A1E4RGD5_9ASCO</name>
<proteinExistence type="predicted"/>
<dbReference type="STRING" id="984485.A0A1E4RGD5"/>
<dbReference type="GeneID" id="30997312"/>
<dbReference type="AlphaFoldDB" id="A0A1E4RGD5"/>
<feature type="compositionally biased region" description="Basic and acidic residues" evidence="1">
    <location>
        <begin position="182"/>
        <end position="194"/>
    </location>
</feature>
<accession>A0A1E4RGD5</accession>
<dbReference type="Pfam" id="PF08595">
    <property type="entry name" value="RXT2_N"/>
    <property type="match status" value="1"/>
</dbReference>
<evidence type="ECO:0000313" key="4">
    <source>
        <dbReference type="Proteomes" id="UP000095085"/>
    </source>
</evidence>
<dbReference type="Proteomes" id="UP000095085">
    <property type="component" value="Unassembled WGS sequence"/>
</dbReference>
<keyword evidence="4" id="KW-1185">Reference proteome</keyword>
<evidence type="ECO:0000259" key="2">
    <source>
        <dbReference type="Pfam" id="PF08595"/>
    </source>
</evidence>
<dbReference type="GO" id="GO:0033698">
    <property type="term" value="C:Rpd3L complex"/>
    <property type="evidence" value="ECO:0007669"/>
    <property type="project" value="TreeGrafter"/>
</dbReference>
<protein>
    <recommendedName>
        <fullName evidence="2">Transcriptional regulatory protein RXT2 N-terminal domain-containing protein</fullName>
    </recommendedName>
</protein>
<sequence>MTLDSYSIEVISKFKQALADKESILDGLHPKVVEYDGETHLVLTNEVIEKSTRENKRKWSDYYNSNKRKKIDQEESEEEISESESEIDENPLKDLKLAEILTPLSHPLEIISHPAILKIFKSNTYNKLSKELIDLIEIEQNNLNWLNKLLQVLNGEDWFYLLEDQLGLNQYDHGLTDEKIDEIDPNKRITRNDDSSTDSNSQDPFFALPKTLKTYESHQNQSIDDENDDLSNIKEDLINYLQVGIQRQHEYIKTLSQIRNGLVKVDRYRQDLFKWGKEMHDKKSS</sequence>
<dbReference type="InterPro" id="IPR039602">
    <property type="entry name" value="Rxt2"/>
</dbReference>
<evidence type="ECO:0000313" key="3">
    <source>
        <dbReference type="EMBL" id="ODV66276.1"/>
    </source>
</evidence>
<feature type="domain" description="Transcriptional regulatory protein RXT2 N-terminal" evidence="2">
    <location>
        <begin position="26"/>
        <end position="156"/>
    </location>
</feature>
<feature type="compositionally biased region" description="Acidic residues" evidence="1">
    <location>
        <begin position="74"/>
        <end position="87"/>
    </location>
</feature>
<gene>
    <name evidence="3" type="ORF">HYPBUDRAFT_167274</name>
</gene>
<dbReference type="GO" id="GO:0005829">
    <property type="term" value="C:cytosol"/>
    <property type="evidence" value="ECO:0007669"/>
    <property type="project" value="TreeGrafter"/>
</dbReference>
<reference evidence="4" key="1">
    <citation type="submission" date="2016-05" db="EMBL/GenBank/DDBJ databases">
        <title>Comparative genomics of biotechnologically important yeasts.</title>
        <authorList>
            <consortium name="DOE Joint Genome Institute"/>
            <person name="Riley R."/>
            <person name="Haridas S."/>
            <person name="Wolfe K.H."/>
            <person name="Lopes M.R."/>
            <person name="Hittinger C.T."/>
            <person name="Goker M."/>
            <person name="Salamov A."/>
            <person name="Wisecaver J."/>
            <person name="Long T.M."/>
            <person name="Aerts A.L."/>
            <person name="Barry K."/>
            <person name="Choi C."/>
            <person name="Clum A."/>
            <person name="Coughlan A.Y."/>
            <person name="Deshpande S."/>
            <person name="Douglass A.P."/>
            <person name="Hanson S.J."/>
            <person name="Klenk H.-P."/>
            <person name="Labutti K."/>
            <person name="Lapidus A."/>
            <person name="Lindquist E."/>
            <person name="Lipzen A."/>
            <person name="Meier-Kolthoff J.P."/>
            <person name="Ohm R.A."/>
            <person name="Otillar R.P."/>
            <person name="Pangilinan J."/>
            <person name="Peng Y."/>
            <person name="Rokas A."/>
            <person name="Rosa C.A."/>
            <person name="Scheuner C."/>
            <person name="Sibirny A.A."/>
            <person name="Slot J.C."/>
            <person name="Stielow J.B."/>
            <person name="Sun H."/>
            <person name="Kurtzman C.P."/>
            <person name="Blackwell M."/>
            <person name="Grigoriev I.V."/>
            <person name="Jeffries T.W."/>
        </authorList>
    </citation>
    <scope>NUCLEOTIDE SEQUENCE [LARGE SCALE GENOMIC DNA]</scope>
    <source>
        <strain evidence="4">NRRL Y-1933</strain>
    </source>
</reference>
<evidence type="ECO:0000256" key="1">
    <source>
        <dbReference type="SAM" id="MobiDB-lite"/>
    </source>
</evidence>
<feature type="region of interest" description="Disordered" evidence="1">
    <location>
        <begin position="182"/>
        <end position="204"/>
    </location>
</feature>
<dbReference type="OrthoDB" id="2405722at2759"/>
<dbReference type="PANTHER" id="PTHR28232">
    <property type="entry name" value="TRANSCRIPTIONAL REGULATORY PROTEIN RXT2"/>
    <property type="match status" value="1"/>
</dbReference>
<dbReference type="PANTHER" id="PTHR28232:SF1">
    <property type="entry name" value="TRANSCRIPTIONAL REGULATORY PROTEIN RXT2"/>
    <property type="match status" value="1"/>
</dbReference>
<organism evidence="3 4">
    <name type="scientific">Hyphopichia burtonii NRRL Y-1933</name>
    <dbReference type="NCBI Taxonomy" id="984485"/>
    <lineage>
        <taxon>Eukaryota</taxon>
        <taxon>Fungi</taxon>
        <taxon>Dikarya</taxon>
        <taxon>Ascomycota</taxon>
        <taxon>Saccharomycotina</taxon>
        <taxon>Pichiomycetes</taxon>
        <taxon>Debaryomycetaceae</taxon>
        <taxon>Hyphopichia</taxon>
    </lineage>
</organism>
<dbReference type="RefSeq" id="XP_020075343.1">
    <property type="nucleotide sequence ID" value="XM_020222763.1"/>
</dbReference>